<evidence type="ECO:0000256" key="5">
    <source>
        <dbReference type="ARBA" id="ARBA00022840"/>
    </source>
</evidence>
<keyword evidence="4 8" id="KW-0418">Kinase</keyword>
<comment type="caution">
    <text evidence="8">The sequence shown here is derived from an EMBL/GenBank/DDBJ whole genome shotgun (WGS) entry which is preliminary data.</text>
</comment>
<evidence type="ECO:0000259" key="7">
    <source>
        <dbReference type="Pfam" id="PF08543"/>
    </source>
</evidence>
<dbReference type="OrthoDB" id="9800808at2"/>
<dbReference type="SUPFAM" id="SSF53613">
    <property type="entry name" value="Ribokinase-like"/>
    <property type="match status" value="1"/>
</dbReference>
<dbReference type="GO" id="GO:0005524">
    <property type="term" value="F:ATP binding"/>
    <property type="evidence" value="ECO:0007669"/>
    <property type="project" value="UniProtKB-KW"/>
</dbReference>
<gene>
    <name evidence="8" type="ORF">DES40_2587</name>
</gene>
<feature type="chain" id="PRO_5019248889" description="pyridoxal kinase" evidence="6">
    <location>
        <begin position="21"/>
        <end position="282"/>
    </location>
</feature>
<dbReference type="RefSeq" id="WP_121102778.1">
    <property type="nucleotide sequence ID" value="NZ_RBII01000002.1"/>
</dbReference>
<keyword evidence="5" id="KW-0067">ATP-binding</keyword>
<keyword evidence="2" id="KW-0808">Transferase</keyword>
<dbReference type="EMBL" id="RBII01000002">
    <property type="protein sequence ID" value="RKQ69778.1"/>
    <property type="molecule type" value="Genomic_DNA"/>
</dbReference>
<keyword evidence="6" id="KW-0732">Signal</keyword>
<keyword evidence="3" id="KW-0547">Nucleotide-binding</keyword>
<protein>
    <recommendedName>
        <fullName evidence="1">pyridoxal kinase</fullName>
        <ecNumber evidence="1">2.7.1.35</ecNumber>
    </recommendedName>
</protein>
<evidence type="ECO:0000256" key="1">
    <source>
        <dbReference type="ARBA" id="ARBA00012104"/>
    </source>
</evidence>
<dbReference type="PANTHER" id="PTHR10534:SF2">
    <property type="entry name" value="PYRIDOXAL KINASE"/>
    <property type="match status" value="1"/>
</dbReference>
<organism evidence="8 9">
    <name type="scientific">Litorimonas taeanensis</name>
    <dbReference type="NCBI Taxonomy" id="568099"/>
    <lineage>
        <taxon>Bacteria</taxon>
        <taxon>Pseudomonadati</taxon>
        <taxon>Pseudomonadota</taxon>
        <taxon>Alphaproteobacteria</taxon>
        <taxon>Maricaulales</taxon>
        <taxon>Robiginitomaculaceae</taxon>
    </lineage>
</organism>
<dbReference type="AlphaFoldDB" id="A0A420WFK4"/>
<dbReference type="EC" id="2.7.1.35" evidence="1"/>
<dbReference type="Proteomes" id="UP000282211">
    <property type="component" value="Unassembled WGS sequence"/>
</dbReference>
<evidence type="ECO:0000313" key="8">
    <source>
        <dbReference type="EMBL" id="RKQ69778.1"/>
    </source>
</evidence>
<proteinExistence type="predicted"/>
<dbReference type="PANTHER" id="PTHR10534">
    <property type="entry name" value="PYRIDOXAL KINASE"/>
    <property type="match status" value="1"/>
</dbReference>
<evidence type="ECO:0000313" key="9">
    <source>
        <dbReference type="Proteomes" id="UP000282211"/>
    </source>
</evidence>
<evidence type="ECO:0000256" key="2">
    <source>
        <dbReference type="ARBA" id="ARBA00022679"/>
    </source>
</evidence>
<evidence type="ECO:0000256" key="6">
    <source>
        <dbReference type="SAM" id="SignalP"/>
    </source>
</evidence>
<dbReference type="InterPro" id="IPR004625">
    <property type="entry name" value="PyrdxlKinase"/>
</dbReference>
<feature type="domain" description="Pyridoxamine kinase/Phosphomethylpyrimidine kinase" evidence="7">
    <location>
        <begin position="54"/>
        <end position="245"/>
    </location>
</feature>
<dbReference type="Pfam" id="PF08543">
    <property type="entry name" value="Phos_pyr_kin"/>
    <property type="match status" value="1"/>
</dbReference>
<dbReference type="GO" id="GO:0009443">
    <property type="term" value="P:pyridoxal 5'-phosphate salvage"/>
    <property type="evidence" value="ECO:0007669"/>
    <property type="project" value="InterPro"/>
</dbReference>
<dbReference type="GO" id="GO:0008478">
    <property type="term" value="F:pyridoxal kinase activity"/>
    <property type="evidence" value="ECO:0007669"/>
    <property type="project" value="UniProtKB-EC"/>
</dbReference>
<evidence type="ECO:0000256" key="3">
    <source>
        <dbReference type="ARBA" id="ARBA00022741"/>
    </source>
</evidence>
<name>A0A420WFK4_9PROT</name>
<dbReference type="Gene3D" id="3.40.1190.20">
    <property type="match status" value="1"/>
</dbReference>
<reference evidence="8 9" key="1">
    <citation type="submission" date="2018-10" db="EMBL/GenBank/DDBJ databases">
        <title>Genomic Encyclopedia of Type Strains, Phase IV (KMG-IV): sequencing the most valuable type-strain genomes for metagenomic binning, comparative biology and taxonomic classification.</title>
        <authorList>
            <person name="Goeker M."/>
        </authorList>
    </citation>
    <scope>NUCLEOTIDE SEQUENCE [LARGE SCALE GENOMIC DNA]</scope>
    <source>
        <strain evidence="8 9">DSM 22008</strain>
    </source>
</reference>
<dbReference type="GO" id="GO:0005829">
    <property type="term" value="C:cytosol"/>
    <property type="evidence" value="ECO:0007669"/>
    <property type="project" value="TreeGrafter"/>
</dbReference>
<dbReference type="InterPro" id="IPR013749">
    <property type="entry name" value="PM/HMP-P_kinase-1"/>
</dbReference>
<dbReference type="InParanoid" id="A0A420WFK4"/>
<dbReference type="InterPro" id="IPR029056">
    <property type="entry name" value="Ribokinase-like"/>
</dbReference>
<feature type="signal peptide" evidence="6">
    <location>
        <begin position="1"/>
        <end position="20"/>
    </location>
</feature>
<dbReference type="FunCoup" id="A0A420WFK4">
    <property type="interactions" value="104"/>
</dbReference>
<accession>A0A420WFK4</accession>
<sequence length="282" mass="30104">MKTVLIISSFVAASQVGANAAAFCLRRLGIEAIVLPTTLMGRHPGWGDPGGGSVEADVLRKMWSAIRQQDIKFDAVLSGYLGQDSHIDLCADIIQEIKRNNKSAFTLIDPVMGDNGALYIPATRAEAIAKTLIPLADMITPNVWELSYLVGQNFSSHKDMIEAARSLAPESLITSAPESHDSHDEIGAIWTNQDSVVQVSHKRFSTVPHGGGDALAATVLGHKLSGLSSITATERAVGSIFAIMKAANAMTSNQSGRRELPLIETQDALINAPHLSSRVINT</sequence>
<evidence type="ECO:0000256" key="4">
    <source>
        <dbReference type="ARBA" id="ARBA00022777"/>
    </source>
</evidence>
<keyword evidence="9" id="KW-1185">Reference proteome</keyword>